<comment type="function">
    <text evidence="11">Carboxypeptidase that possesses the specificities of both mammalian Cpase A and B. Thus shows broad substrate specificity, being able to cleave Cbz-Gly-Leu, Cbz-Gly-Val, Cbz-Gly-Phe, Cbz-Gly-Lys and Bz-Gly-Arg in vitro.</text>
</comment>
<dbReference type="GO" id="GO:0006508">
    <property type="term" value="P:proteolysis"/>
    <property type="evidence" value="ECO:0007669"/>
    <property type="project" value="UniProtKB-KW"/>
</dbReference>
<dbReference type="SUPFAM" id="SSF53187">
    <property type="entry name" value="Zn-dependent exopeptidases"/>
    <property type="match status" value="1"/>
</dbReference>
<dbReference type="AlphaFoldDB" id="A0AA46H187"/>
<evidence type="ECO:0000259" key="17">
    <source>
        <dbReference type="PROSITE" id="PS52035"/>
    </source>
</evidence>
<dbReference type="InterPro" id="IPR057246">
    <property type="entry name" value="CARBOXYPEPT_ZN_1"/>
</dbReference>
<dbReference type="PROSITE" id="PS00132">
    <property type="entry name" value="CARBOXYPEPT_ZN_1"/>
    <property type="match status" value="1"/>
</dbReference>
<comment type="caution">
    <text evidence="18">The sequence shown here is derived from an EMBL/GenBank/DDBJ whole genome shotgun (WGS) entry which is preliminary data.</text>
</comment>
<evidence type="ECO:0000256" key="14">
    <source>
        <dbReference type="PROSITE-ProRule" id="PRU01379"/>
    </source>
</evidence>
<proteinExistence type="inferred from homology"/>
<dbReference type="Pfam" id="PF00246">
    <property type="entry name" value="Peptidase_M14"/>
    <property type="match status" value="1"/>
</dbReference>
<keyword evidence="6 16" id="KW-0732">Signal</keyword>
<dbReference type="EMBL" id="UFYA01000001">
    <property type="protein sequence ID" value="STD13875.1"/>
    <property type="molecule type" value="Genomic_DNA"/>
</dbReference>
<comment type="catalytic activity">
    <reaction evidence="10">
        <text>Releases a C-terminal residue, which may be hydrophobic or positively charged.</text>
        <dbReference type="EC" id="3.4.17.18"/>
    </reaction>
</comment>
<feature type="active site" description="Proton donor/acceptor" evidence="14">
    <location>
        <position position="326"/>
    </location>
</feature>
<feature type="signal peptide" evidence="16">
    <location>
        <begin position="1"/>
        <end position="26"/>
    </location>
</feature>
<dbReference type="GO" id="GO:0008270">
    <property type="term" value="F:zinc ion binding"/>
    <property type="evidence" value="ECO:0007669"/>
    <property type="project" value="InterPro"/>
</dbReference>
<dbReference type="RefSeq" id="WP_147279256.1">
    <property type="nucleotide sequence ID" value="NZ_UFYA01000001.1"/>
</dbReference>
<dbReference type="Proteomes" id="UP000254118">
    <property type="component" value="Unassembled WGS sequence"/>
</dbReference>
<keyword evidence="9" id="KW-0482">Metalloprotease</keyword>
<evidence type="ECO:0000256" key="7">
    <source>
        <dbReference type="ARBA" id="ARBA00022801"/>
    </source>
</evidence>
<dbReference type="GO" id="GO:0005615">
    <property type="term" value="C:extracellular space"/>
    <property type="evidence" value="ECO:0007669"/>
    <property type="project" value="TreeGrafter"/>
</dbReference>
<dbReference type="PRINTS" id="PR00765">
    <property type="entry name" value="CRBOXYPTASEA"/>
</dbReference>
<evidence type="ECO:0000256" key="4">
    <source>
        <dbReference type="ARBA" id="ARBA00022670"/>
    </source>
</evidence>
<evidence type="ECO:0000256" key="12">
    <source>
        <dbReference type="ARBA" id="ARBA00066554"/>
    </source>
</evidence>
<evidence type="ECO:0000256" key="3">
    <source>
        <dbReference type="ARBA" id="ARBA00022645"/>
    </source>
</evidence>
<evidence type="ECO:0000256" key="10">
    <source>
        <dbReference type="ARBA" id="ARBA00050859"/>
    </source>
</evidence>
<dbReference type="CDD" id="cd03859">
    <property type="entry name" value="M14_CPT"/>
    <property type="match status" value="1"/>
</dbReference>
<evidence type="ECO:0000256" key="15">
    <source>
        <dbReference type="SAM" id="MobiDB-lite"/>
    </source>
</evidence>
<reference evidence="18 19" key="1">
    <citation type="submission" date="2018-06" db="EMBL/GenBank/DDBJ databases">
        <authorList>
            <consortium name="Pathogen Informatics"/>
            <person name="Doyle S."/>
        </authorList>
    </citation>
    <scope>NUCLEOTIDE SEQUENCE [LARGE SCALE GENOMIC DNA]</scope>
    <source>
        <strain evidence="18 19">NCTC7915</strain>
    </source>
</reference>
<evidence type="ECO:0000313" key="18">
    <source>
        <dbReference type="EMBL" id="STD13875.1"/>
    </source>
</evidence>
<keyword evidence="8" id="KW-0862">Zinc</keyword>
<evidence type="ECO:0000256" key="11">
    <source>
        <dbReference type="ARBA" id="ARBA00055464"/>
    </source>
</evidence>
<dbReference type="InterPro" id="IPR033810">
    <property type="entry name" value="Carboxypeptidase_T"/>
</dbReference>
<keyword evidence="4" id="KW-0645">Protease</keyword>
<dbReference type="Gene3D" id="3.40.630.10">
    <property type="entry name" value="Zn peptidases"/>
    <property type="match status" value="1"/>
</dbReference>
<dbReference type="InterPro" id="IPR000834">
    <property type="entry name" value="Peptidase_M14"/>
</dbReference>
<dbReference type="GO" id="GO:0004181">
    <property type="term" value="F:metallocarboxypeptidase activity"/>
    <property type="evidence" value="ECO:0007669"/>
    <property type="project" value="InterPro"/>
</dbReference>
<feature type="domain" description="Peptidase M14" evidence="17">
    <location>
        <begin position="61"/>
        <end position="365"/>
    </location>
</feature>
<keyword evidence="3 18" id="KW-0121">Carboxypeptidase</keyword>
<protein>
    <recommendedName>
        <fullName evidence="13">Zinc carboxypeptidase</fullName>
        <ecNumber evidence="12">3.4.17.18</ecNumber>
    </recommendedName>
</protein>
<name>A0AA46H187_9MICO</name>
<organism evidence="18 19">
    <name type="scientific">Dermatophilus congolensis</name>
    <dbReference type="NCBI Taxonomy" id="1863"/>
    <lineage>
        <taxon>Bacteria</taxon>
        <taxon>Bacillati</taxon>
        <taxon>Actinomycetota</taxon>
        <taxon>Actinomycetes</taxon>
        <taxon>Micrococcales</taxon>
        <taxon>Dermatophilaceae</taxon>
        <taxon>Dermatophilus</taxon>
    </lineage>
</organism>
<evidence type="ECO:0000256" key="13">
    <source>
        <dbReference type="ARBA" id="ARBA00074273"/>
    </source>
</evidence>
<evidence type="ECO:0000256" key="16">
    <source>
        <dbReference type="SAM" id="SignalP"/>
    </source>
</evidence>
<comment type="cofactor">
    <cofactor evidence="1">
        <name>Zn(2+)</name>
        <dbReference type="ChEBI" id="CHEBI:29105"/>
    </cofactor>
</comment>
<evidence type="ECO:0000256" key="8">
    <source>
        <dbReference type="ARBA" id="ARBA00022833"/>
    </source>
</evidence>
<dbReference type="SMART" id="SM00631">
    <property type="entry name" value="Zn_pept"/>
    <property type="match status" value="1"/>
</dbReference>
<comment type="similarity">
    <text evidence="2 14">Belongs to the peptidase M14 family.</text>
</comment>
<dbReference type="FunFam" id="3.40.630.10:FF:000084">
    <property type="entry name" value="Carboxypeptidase B2"/>
    <property type="match status" value="1"/>
</dbReference>
<dbReference type="EC" id="3.4.17.18" evidence="12"/>
<keyword evidence="5" id="KW-0479">Metal-binding</keyword>
<dbReference type="PANTHER" id="PTHR11705">
    <property type="entry name" value="PROTEASE FAMILY M14 CARBOXYPEPTIDASE A,B"/>
    <property type="match status" value="1"/>
</dbReference>
<evidence type="ECO:0000256" key="9">
    <source>
        <dbReference type="ARBA" id="ARBA00023049"/>
    </source>
</evidence>
<evidence type="ECO:0000256" key="1">
    <source>
        <dbReference type="ARBA" id="ARBA00001947"/>
    </source>
</evidence>
<sequence>MRASFVSIAAGATALLLASTSYSAFALSNKDTSNSLQSSAQRTHKKDKKTGAKDFPAGDEAYHTVAEVEQFMNNTVKKYPELAEKKSLGKSVEGRDLWTLKVGKGKESDPEVFIMCNQHAREHLSTEQCIDTISQLTDKYSSTPRVKNILDHRTVWILPVANPDGSQYDIESGRYLGWRKNRTKNADGTYGIDLNRSWGYKWNCCGGSSSKTTSNSYHGPSAFAPPETRAISDFIESRRKQGTQKIKGFMDIHTYGELILWPFGYTTEEKDEGKTPEQAAKLAALGKKIASLNGFEPMQTSSSYITDGEASDWAWGDQGIPALTMELSPKEKTSEGNGSFYPAGKLIPELVQRNREAILAFIELSV</sequence>
<dbReference type="PANTHER" id="PTHR11705:SF143">
    <property type="entry name" value="SLL0236 PROTEIN"/>
    <property type="match status" value="1"/>
</dbReference>
<feature type="region of interest" description="Disordered" evidence="15">
    <location>
        <begin position="33"/>
        <end position="56"/>
    </location>
</feature>
<feature type="chain" id="PRO_5041360096" description="Zinc carboxypeptidase" evidence="16">
    <location>
        <begin position="27"/>
        <end position="366"/>
    </location>
</feature>
<evidence type="ECO:0000256" key="2">
    <source>
        <dbReference type="ARBA" id="ARBA00005988"/>
    </source>
</evidence>
<dbReference type="PROSITE" id="PS52035">
    <property type="entry name" value="PEPTIDASE_M14"/>
    <property type="match status" value="1"/>
</dbReference>
<evidence type="ECO:0000256" key="6">
    <source>
        <dbReference type="ARBA" id="ARBA00022729"/>
    </source>
</evidence>
<evidence type="ECO:0000256" key="5">
    <source>
        <dbReference type="ARBA" id="ARBA00022723"/>
    </source>
</evidence>
<keyword evidence="7 18" id="KW-0378">Hydrolase</keyword>
<evidence type="ECO:0000313" key="19">
    <source>
        <dbReference type="Proteomes" id="UP000254118"/>
    </source>
</evidence>
<accession>A0AA46H187</accession>
<gene>
    <name evidence="18" type="primary">scpD</name>
    <name evidence="18" type="ORF">NCTC7915_02007</name>
</gene>